<gene>
    <name evidence="1" type="ORF">D9C73_015130</name>
</gene>
<dbReference type="Proteomes" id="UP000298787">
    <property type="component" value="Chromosome 13"/>
</dbReference>
<sequence length="187" mass="20355">MSLEPYSEIILELAKQGLSSSEISARISVESGGGRGFSARNVRKYCADNCVNLRGLPEEHLELEVAKAIAEGARNLNPLPYQADYMGQKIHLDQNEKLQMFGVTHVVAIDGYSKKIVGHSTMAIKNNLTIYEDVFSGMPKRSIQSPSESHVLQTAVCVFSCQAHLGCFTCACDPVVRCSSVCVELSA</sequence>
<evidence type="ECO:0000313" key="2">
    <source>
        <dbReference type="Proteomes" id="UP000298787"/>
    </source>
</evidence>
<accession>A0A4U5V046</accession>
<dbReference type="AlphaFoldDB" id="A0A4U5V046"/>
<keyword evidence="2" id="KW-1185">Reference proteome</keyword>
<proteinExistence type="predicted"/>
<dbReference type="EMBL" id="CM014090">
    <property type="protein sequence ID" value="TKS81026.1"/>
    <property type="molecule type" value="Genomic_DNA"/>
</dbReference>
<protein>
    <submittedName>
        <fullName evidence="1">Uncharacterized protein</fullName>
    </submittedName>
</protein>
<reference evidence="1 2" key="1">
    <citation type="submission" date="2019-01" db="EMBL/GenBank/DDBJ databases">
        <title>Genome Assembly of Collichthys lucidus.</title>
        <authorList>
            <person name="Cai M."/>
            <person name="Xiao S."/>
        </authorList>
    </citation>
    <scope>NUCLEOTIDE SEQUENCE [LARGE SCALE GENOMIC DNA]</scope>
    <source>
        <strain evidence="1">JT15FE1705JMU</strain>
        <tissue evidence="1">Muscle</tissue>
    </source>
</reference>
<organism evidence="1 2">
    <name type="scientific">Collichthys lucidus</name>
    <name type="common">Big head croaker</name>
    <name type="synonym">Sciaena lucida</name>
    <dbReference type="NCBI Taxonomy" id="240159"/>
    <lineage>
        <taxon>Eukaryota</taxon>
        <taxon>Metazoa</taxon>
        <taxon>Chordata</taxon>
        <taxon>Craniata</taxon>
        <taxon>Vertebrata</taxon>
        <taxon>Euteleostomi</taxon>
        <taxon>Actinopterygii</taxon>
        <taxon>Neopterygii</taxon>
        <taxon>Teleostei</taxon>
        <taxon>Neoteleostei</taxon>
        <taxon>Acanthomorphata</taxon>
        <taxon>Eupercaria</taxon>
        <taxon>Sciaenidae</taxon>
        <taxon>Collichthys</taxon>
    </lineage>
</organism>
<evidence type="ECO:0000313" key="1">
    <source>
        <dbReference type="EMBL" id="TKS81026.1"/>
    </source>
</evidence>
<name>A0A4U5V046_COLLU</name>